<organism evidence="1 2">
    <name type="scientific">Lactuca saligna</name>
    <name type="common">Willowleaf lettuce</name>
    <dbReference type="NCBI Taxonomy" id="75948"/>
    <lineage>
        <taxon>Eukaryota</taxon>
        <taxon>Viridiplantae</taxon>
        <taxon>Streptophyta</taxon>
        <taxon>Embryophyta</taxon>
        <taxon>Tracheophyta</taxon>
        <taxon>Spermatophyta</taxon>
        <taxon>Magnoliopsida</taxon>
        <taxon>eudicotyledons</taxon>
        <taxon>Gunneridae</taxon>
        <taxon>Pentapetalae</taxon>
        <taxon>asterids</taxon>
        <taxon>campanulids</taxon>
        <taxon>Asterales</taxon>
        <taxon>Asteraceae</taxon>
        <taxon>Cichorioideae</taxon>
        <taxon>Cichorieae</taxon>
        <taxon>Lactucinae</taxon>
        <taxon>Lactuca</taxon>
    </lineage>
</organism>
<accession>A0AA36E0F7</accession>
<reference evidence="1" key="1">
    <citation type="submission" date="2023-04" db="EMBL/GenBank/DDBJ databases">
        <authorList>
            <person name="Vijverberg K."/>
            <person name="Xiong W."/>
            <person name="Schranz E."/>
        </authorList>
    </citation>
    <scope>NUCLEOTIDE SEQUENCE</scope>
</reference>
<protein>
    <submittedName>
        <fullName evidence="1">Uncharacterized protein</fullName>
    </submittedName>
</protein>
<evidence type="ECO:0000313" key="2">
    <source>
        <dbReference type="Proteomes" id="UP001177003"/>
    </source>
</evidence>
<dbReference type="EMBL" id="OX465080">
    <property type="protein sequence ID" value="CAI9278604.1"/>
    <property type="molecule type" value="Genomic_DNA"/>
</dbReference>
<dbReference type="AlphaFoldDB" id="A0AA36E0F7"/>
<keyword evidence="2" id="KW-1185">Reference proteome</keyword>
<gene>
    <name evidence="1" type="ORF">LSALG_LOCUS18460</name>
</gene>
<proteinExistence type="predicted"/>
<sequence>MKRALLLYSTIKGANDYDKLETGNRCRVHQAPASECAIVKIGMECGHHGLERIQDKDKDFGYFRGIDPPLLNKWYKERMYELGVIANGGVVIPFNNPINEVKILVDGPIAPMNVDVPIAPVNSLEPNNQIAMCENTHVPGNEFGFFKWMMVYFVCFIVRMMYG</sequence>
<evidence type="ECO:0000313" key="1">
    <source>
        <dbReference type="EMBL" id="CAI9278604.1"/>
    </source>
</evidence>
<name>A0AA36E0F7_LACSI</name>
<dbReference type="Proteomes" id="UP001177003">
    <property type="component" value="Chromosome 4"/>
</dbReference>